<dbReference type="InParanoid" id="A0A7F5RCV3"/>
<feature type="transmembrane region" description="Helical" evidence="1">
    <location>
        <begin position="136"/>
        <end position="153"/>
    </location>
</feature>
<keyword evidence="2" id="KW-1185">Reference proteome</keyword>
<gene>
    <name evidence="3" type="primary">LOC108739863</name>
</gene>
<feature type="transmembrane region" description="Helical" evidence="1">
    <location>
        <begin position="165"/>
        <end position="183"/>
    </location>
</feature>
<dbReference type="PANTHER" id="PTHR35270">
    <property type="entry name" value="FUSELESS, ISOFORM A"/>
    <property type="match status" value="1"/>
</dbReference>
<dbReference type="InterPro" id="IPR032751">
    <property type="entry name" value="Fuseless"/>
</dbReference>
<dbReference type="KEGG" id="apln:108739863"/>
<dbReference type="GO" id="GO:0042734">
    <property type="term" value="C:presynaptic membrane"/>
    <property type="evidence" value="ECO:0007669"/>
    <property type="project" value="TreeGrafter"/>
</dbReference>
<dbReference type="GO" id="GO:0070073">
    <property type="term" value="P:clustering of voltage-gated calcium channels"/>
    <property type="evidence" value="ECO:0007669"/>
    <property type="project" value="TreeGrafter"/>
</dbReference>
<dbReference type="GO" id="GO:0007274">
    <property type="term" value="P:neuromuscular synaptic transmission"/>
    <property type="evidence" value="ECO:0007669"/>
    <property type="project" value="TreeGrafter"/>
</dbReference>
<feature type="transmembrane region" description="Helical" evidence="1">
    <location>
        <begin position="57"/>
        <end position="77"/>
    </location>
</feature>
<keyword evidence="1" id="KW-1133">Transmembrane helix</keyword>
<evidence type="ECO:0000313" key="3">
    <source>
        <dbReference type="RefSeq" id="XP_025833802.1"/>
    </source>
</evidence>
<dbReference type="PANTHER" id="PTHR35270:SF2">
    <property type="entry name" value="FUSELESS, ISOFORM A"/>
    <property type="match status" value="1"/>
</dbReference>
<keyword evidence="1" id="KW-0812">Transmembrane</keyword>
<dbReference type="GeneID" id="108739863"/>
<accession>A0A7F5RCV3</accession>
<protein>
    <submittedName>
        <fullName evidence="3">Uncharacterized protein LOC108739863</fullName>
    </submittedName>
</protein>
<dbReference type="AlphaFoldDB" id="A0A7F5RCV3"/>
<feature type="transmembrane region" description="Helical" evidence="1">
    <location>
        <begin position="6"/>
        <end position="23"/>
    </location>
</feature>
<organism evidence="2 3">
    <name type="scientific">Agrilus planipennis</name>
    <name type="common">Emerald ash borer</name>
    <name type="synonym">Agrilus marcopoli</name>
    <dbReference type="NCBI Taxonomy" id="224129"/>
    <lineage>
        <taxon>Eukaryota</taxon>
        <taxon>Metazoa</taxon>
        <taxon>Ecdysozoa</taxon>
        <taxon>Arthropoda</taxon>
        <taxon>Hexapoda</taxon>
        <taxon>Insecta</taxon>
        <taxon>Pterygota</taxon>
        <taxon>Neoptera</taxon>
        <taxon>Endopterygota</taxon>
        <taxon>Coleoptera</taxon>
        <taxon>Polyphaga</taxon>
        <taxon>Elateriformia</taxon>
        <taxon>Buprestoidea</taxon>
        <taxon>Buprestidae</taxon>
        <taxon>Agrilinae</taxon>
        <taxon>Agrilus</taxon>
    </lineage>
</organism>
<name>A0A7F5RCV3_AGRPL</name>
<dbReference type="OrthoDB" id="45313at2759"/>
<dbReference type="Pfam" id="PF15993">
    <property type="entry name" value="Fuseless"/>
    <property type="match status" value="1"/>
</dbReference>
<sequence length="269" mass="30576">MEFNTVVVTLVVAVVALVVMRALRNISGAPFAIVNDTVDGYFEIISMFRVPMQKTSLYILDTVFSVYIVGTLVVFVWRGAWILIDLFLFPGNFTQSSWASLVIGYGGAVFAYLLQPFMRWICNRLTGGPRLIASDIFLLTCFIFTVNTWRGIWNLLNIYFLPDNLELSCWITHWVCFILLVLLKCSNSLLVRGVFIDGEEPGGRCVVFPVYYLRLIFEHEKSKKIKKIQQDFANKLKLENDNPKLSSVISNHIAISMNSKDLKGHGNNE</sequence>
<dbReference type="RefSeq" id="XP_025833802.1">
    <property type="nucleotide sequence ID" value="XM_025978017.1"/>
</dbReference>
<dbReference type="GO" id="GO:0007270">
    <property type="term" value="P:neuron-neuron synaptic transmission"/>
    <property type="evidence" value="ECO:0007669"/>
    <property type="project" value="TreeGrafter"/>
</dbReference>
<dbReference type="Proteomes" id="UP000192223">
    <property type="component" value="Unplaced"/>
</dbReference>
<reference evidence="3" key="1">
    <citation type="submission" date="2025-08" db="UniProtKB">
        <authorList>
            <consortium name="RefSeq"/>
        </authorList>
    </citation>
    <scope>IDENTIFICATION</scope>
</reference>
<evidence type="ECO:0000313" key="2">
    <source>
        <dbReference type="Proteomes" id="UP000192223"/>
    </source>
</evidence>
<keyword evidence="1" id="KW-0472">Membrane</keyword>
<proteinExistence type="predicted"/>
<evidence type="ECO:0000256" key="1">
    <source>
        <dbReference type="SAM" id="Phobius"/>
    </source>
</evidence>
<feature type="transmembrane region" description="Helical" evidence="1">
    <location>
        <begin position="97"/>
        <end position="115"/>
    </location>
</feature>